<evidence type="ECO:0000313" key="6">
    <source>
        <dbReference type="Proteomes" id="UP000315750"/>
    </source>
</evidence>
<dbReference type="Pfam" id="PF02321">
    <property type="entry name" value="OEP"/>
    <property type="match status" value="2"/>
</dbReference>
<evidence type="ECO:0000256" key="4">
    <source>
        <dbReference type="SAM" id="MobiDB-lite"/>
    </source>
</evidence>
<proteinExistence type="inferred from homology"/>
<evidence type="ECO:0000256" key="3">
    <source>
        <dbReference type="SAM" id="Coils"/>
    </source>
</evidence>
<dbReference type="InterPro" id="IPR010131">
    <property type="entry name" value="MdtP/NodT-like"/>
</dbReference>
<keyword evidence="2" id="KW-0449">Lipoprotein</keyword>
<keyword evidence="2" id="KW-0564">Palmitate</keyword>
<sequence>MTRLVNSLSEKSKRLVVSATVVTGILLAIPGCGIPQYCCAERGPAVPDSFNGMANDENSAQLGYREFFEDPMLTGLIDDALVGNQELKIMRQEIRIAALEVQARRGEYLPFVSLGAFAGLDKASRFTREGAVEDQLQVAPGKGFPDPLPNFMLAADVSWEIDIWKKLRNAKNAAAYRYLGTREGQTYVVTRLVAEVAENYYELMALDNRLETLEQTIAIQEQSLKMTKDLKDAGRATELAVQRFQAEVQKNQSERTIIRQDILEVENRLNFLLGRYPQTINRLSADYIDLTAQRLNVGVPSQLMLNRPDIRQAERELAAAGLDIKVARARFYPSLTLTAGVGYEAFNTEYLFRSPESLIYGAAGELVAPLINKKAIKAAYSTANAKQIQAVYNYQQTVLNAYTEVLNRISKVENYGQSIEVKKQQLASLESSVDNATKLFQNARAEYMEVLLAQRDMMEAKMDLIETKQQQLTAVVNAYQALGGGARAGFDLLNFPEELTPVRMPSPPEEEAPMEAPEGTL</sequence>
<dbReference type="NCBIfam" id="TIGR01845">
    <property type="entry name" value="outer_NodT"/>
    <property type="match status" value="1"/>
</dbReference>
<feature type="region of interest" description="Disordered" evidence="4">
    <location>
        <begin position="500"/>
        <end position="521"/>
    </location>
</feature>
<dbReference type="InterPro" id="IPR003423">
    <property type="entry name" value="OMP_efflux"/>
</dbReference>
<protein>
    <submittedName>
        <fullName evidence="5">Cation efflux system protein CusC</fullName>
    </submittedName>
</protein>
<dbReference type="AlphaFoldDB" id="A0A518APE3"/>
<dbReference type="Gene3D" id="2.20.200.10">
    <property type="entry name" value="Outer membrane efflux proteins (OEP)"/>
    <property type="match status" value="1"/>
</dbReference>
<dbReference type="EMBL" id="CP036278">
    <property type="protein sequence ID" value="QDU56581.1"/>
    <property type="molecule type" value="Genomic_DNA"/>
</dbReference>
<comment type="subcellular location">
    <subcellularLocation>
        <location evidence="2">Cell membrane</location>
        <topology evidence="2">Lipid-anchor</topology>
    </subcellularLocation>
</comment>
<dbReference type="SUPFAM" id="SSF56954">
    <property type="entry name" value="Outer membrane efflux proteins (OEP)"/>
    <property type="match status" value="1"/>
</dbReference>
<keyword evidence="2" id="KW-0472">Membrane</keyword>
<keyword evidence="2" id="KW-0812">Transmembrane</keyword>
<feature type="coiled-coil region" evidence="3">
    <location>
        <begin position="203"/>
        <end position="230"/>
    </location>
</feature>
<gene>
    <name evidence="5" type="primary">cusC</name>
    <name evidence="5" type="ORF">Pan181_27910</name>
</gene>
<dbReference type="Proteomes" id="UP000315750">
    <property type="component" value="Chromosome"/>
</dbReference>
<reference evidence="5 6" key="1">
    <citation type="submission" date="2019-02" db="EMBL/GenBank/DDBJ databases">
        <title>Deep-cultivation of Planctomycetes and their phenomic and genomic characterization uncovers novel biology.</title>
        <authorList>
            <person name="Wiegand S."/>
            <person name="Jogler M."/>
            <person name="Boedeker C."/>
            <person name="Pinto D."/>
            <person name="Vollmers J."/>
            <person name="Rivas-Marin E."/>
            <person name="Kohn T."/>
            <person name="Peeters S.H."/>
            <person name="Heuer A."/>
            <person name="Rast P."/>
            <person name="Oberbeckmann S."/>
            <person name="Bunk B."/>
            <person name="Jeske O."/>
            <person name="Meyerdierks A."/>
            <person name="Storesund J.E."/>
            <person name="Kallscheuer N."/>
            <person name="Luecker S."/>
            <person name="Lage O.M."/>
            <person name="Pohl T."/>
            <person name="Merkel B.J."/>
            <person name="Hornburger P."/>
            <person name="Mueller R.-W."/>
            <person name="Bruemmer F."/>
            <person name="Labrenz M."/>
            <person name="Spormann A.M."/>
            <person name="Op den Camp H."/>
            <person name="Overmann J."/>
            <person name="Amann R."/>
            <person name="Jetten M.S.M."/>
            <person name="Mascher T."/>
            <person name="Medema M.H."/>
            <person name="Devos D.P."/>
            <person name="Kaster A.-K."/>
            <person name="Ovreas L."/>
            <person name="Rohde M."/>
            <person name="Galperin M.Y."/>
            <person name="Jogler C."/>
        </authorList>
    </citation>
    <scope>NUCLEOTIDE SEQUENCE [LARGE SCALE GENOMIC DNA]</scope>
    <source>
        <strain evidence="5 6">Pan181</strain>
    </source>
</reference>
<evidence type="ECO:0000313" key="5">
    <source>
        <dbReference type="EMBL" id="QDU56581.1"/>
    </source>
</evidence>
<evidence type="ECO:0000256" key="1">
    <source>
        <dbReference type="ARBA" id="ARBA00007613"/>
    </source>
</evidence>
<accession>A0A518APE3</accession>
<dbReference type="RefSeq" id="WP_231943582.1">
    <property type="nucleotide sequence ID" value="NZ_CP036278.1"/>
</dbReference>
<keyword evidence="3" id="KW-0175">Coiled coil</keyword>
<organism evidence="5 6">
    <name type="scientific">Aeoliella mucimassa</name>
    <dbReference type="NCBI Taxonomy" id="2527972"/>
    <lineage>
        <taxon>Bacteria</taxon>
        <taxon>Pseudomonadati</taxon>
        <taxon>Planctomycetota</taxon>
        <taxon>Planctomycetia</taxon>
        <taxon>Pirellulales</taxon>
        <taxon>Lacipirellulaceae</taxon>
        <taxon>Aeoliella</taxon>
    </lineage>
</organism>
<dbReference type="Gene3D" id="1.20.1600.10">
    <property type="entry name" value="Outer membrane efflux proteins (OEP)"/>
    <property type="match status" value="1"/>
</dbReference>
<dbReference type="KEGG" id="amuc:Pan181_27910"/>
<comment type="similarity">
    <text evidence="1 2">Belongs to the outer membrane factor (OMF) (TC 1.B.17) family.</text>
</comment>
<feature type="coiled-coil region" evidence="3">
    <location>
        <begin position="419"/>
        <end position="446"/>
    </location>
</feature>
<dbReference type="PANTHER" id="PTHR30203:SF30">
    <property type="entry name" value="OUTER MEMBRANE PROTEIN-RELATED"/>
    <property type="match status" value="1"/>
</dbReference>
<evidence type="ECO:0000256" key="2">
    <source>
        <dbReference type="RuleBase" id="RU362097"/>
    </source>
</evidence>
<dbReference type="GO" id="GO:0005886">
    <property type="term" value="C:plasma membrane"/>
    <property type="evidence" value="ECO:0007669"/>
    <property type="project" value="UniProtKB-SubCell"/>
</dbReference>
<keyword evidence="6" id="KW-1185">Reference proteome</keyword>
<dbReference type="PANTHER" id="PTHR30203">
    <property type="entry name" value="OUTER MEMBRANE CATION EFFLUX PROTEIN"/>
    <property type="match status" value="1"/>
</dbReference>
<name>A0A518APE3_9BACT</name>
<keyword evidence="2" id="KW-1134">Transmembrane beta strand</keyword>
<dbReference type="GO" id="GO:0015562">
    <property type="term" value="F:efflux transmembrane transporter activity"/>
    <property type="evidence" value="ECO:0007669"/>
    <property type="project" value="InterPro"/>
</dbReference>